<evidence type="ECO:0000313" key="5">
    <source>
        <dbReference type="Proteomes" id="UP000576209"/>
    </source>
</evidence>
<dbReference type="InterPro" id="IPR036365">
    <property type="entry name" value="PGBD-like_sf"/>
</dbReference>
<sequence length="445" mass="47987">MLKFFYPLLLLLLLSGSALTAQDIFNVRIGTFQDVKADDFVDLQEMGFVYGLPREGQLTDVYLGNYSSRDRAATVTEQLQARGFRNAAPFALPAGVAEPATYVQIALRGKGRSLDWRSLERAGKLFVDARDGVTKVLTGPYPNAEAANEALAGIRTLGYGDAFVRTAVPGKLIPIGVFETGIKKPLIPIELRQIGSPDSPATDASTAPAPPPAPTPAPAPDTTETVAATTAVAIQPPPAPAATPHLAATQPGLPPIDVKTKRHSAAELQRVLKEKGYYDGSIDGYYGEGTRSAYQEAWNKLPELRKYRLLAASEDVATGTLLSWPEIAVVTTVADELAAGMTNTVREEELAEARDELFNATAALPAADATRARTWESTVWENLNDWAVQDPLHARILTALRVSYYQAQARLEAMYLQRGMSAIAARDLATATLQNLLGAPLDRFL</sequence>
<organism evidence="4 5">
    <name type="scientific">Neolewinella aquimaris</name>
    <dbReference type="NCBI Taxonomy" id="1835722"/>
    <lineage>
        <taxon>Bacteria</taxon>
        <taxon>Pseudomonadati</taxon>
        <taxon>Bacteroidota</taxon>
        <taxon>Saprospiria</taxon>
        <taxon>Saprospirales</taxon>
        <taxon>Lewinellaceae</taxon>
        <taxon>Neolewinella</taxon>
    </lineage>
</organism>
<evidence type="ECO:0000259" key="3">
    <source>
        <dbReference type="Pfam" id="PF01471"/>
    </source>
</evidence>
<proteinExistence type="predicted"/>
<comment type="caution">
    <text evidence="4">The sequence shown here is derived from an EMBL/GenBank/DDBJ whole genome shotgun (WGS) entry which is preliminary data.</text>
</comment>
<dbReference type="AlphaFoldDB" id="A0A840E968"/>
<feature type="compositionally biased region" description="Low complexity" evidence="1">
    <location>
        <begin position="197"/>
        <end position="207"/>
    </location>
</feature>
<name>A0A840E968_9BACT</name>
<dbReference type="Proteomes" id="UP000576209">
    <property type="component" value="Unassembled WGS sequence"/>
</dbReference>
<evidence type="ECO:0000313" key="4">
    <source>
        <dbReference type="EMBL" id="MBB4078598.1"/>
    </source>
</evidence>
<keyword evidence="5" id="KW-1185">Reference proteome</keyword>
<evidence type="ECO:0000256" key="1">
    <source>
        <dbReference type="SAM" id="MobiDB-lite"/>
    </source>
</evidence>
<keyword evidence="2" id="KW-0732">Signal</keyword>
<dbReference type="Gene3D" id="1.10.101.10">
    <property type="entry name" value="PGBD-like superfamily/PGBD"/>
    <property type="match status" value="1"/>
</dbReference>
<protein>
    <recommendedName>
        <fullName evidence="3">Peptidoglycan binding-like domain-containing protein</fullName>
    </recommendedName>
</protein>
<feature type="compositionally biased region" description="Pro residues" evidence="1">
    <location>
        <begin position="208"/>
        <end position="219"/>
    </location>
</feature>
<dbReference type="RefSeq" id="WP_183494839.1">
    <property type="nucleotide sequence ID" value="NZ_JACIFF010000002.1"/>
</dbReference>
<feature type="domain" description="Peptidoglycan binding-like" evidence="3">
    <location>
        <begin position="266"/>
        <end position="293"/>
    </location>
</feature>
<feature type="chain" id="PRO_5032345024" description="Peptidoglycan binding-like domain-containing protein" evidence="2">
    <location>
        <begin position="21"/>
        <end position="445"/>
    </location>
</feature>
<dbReference type="EMBL" id="JACIFF010000002">
    <property type="protein sequence ID" value="MBB4078598.1"/>
    <property type="molecule type" value="Genomic_DNA"/>
</dbReference>
<feature type="signal peptide" evidence="2">
    <location>
        <begin position="1"/>
        <end position="20"/>
    </location>
</feature>
<reference evidence="4 5" key="1">
    <citation type="submission" date="2020-08" db="EMBL/GenBank/DDBJ databases">
        <title>Genomic Encyclopedia of Type Strains, Phase IV (KMG-IV): sequencing the most valuable type-strain genomes for metagenomic binning, comparative biology and taxonomic classification.</title>
        <authorList>
            <person name="Goeker M."/>
        </authorList>
    </citation>
    <scope>NUCLEOTIDE SEQUENCE [LARGE SCALE GENOMIC DNA]</scope>
    <source>
        <strain evidence="4 5">DSM 105137</strain>
    </source>
</reference>
<feature type="region of interest" description="Disordered" evidence="1">
    <location>
        <begin position="193"/>
        <end position="224"/>
    </location>
</feature>
<evidence type="ECO:0000256" key="2">
    <source>
        <dbReference type="SAM" id="SignalP"/>
    </source>
</evidence>
<gene>
    <name evidence="4" type="ORF">GGR28_001211</name>
</gene>
<dbReference type="InterPro" id="IPR036366">
    <property type="entry name" value="PGBDSf"/>
</dbReference>
<dbReference type="InterPro" id="IPR002477">
    <property type="entry name" value="Peptidoglycan-bd-like"/>
</dbReference>
<dbReference type="SUPFAM" id="SSF47090">
    <property type="entry name" value="PGBD-like"/>
    <property type="match status" value="1"/>
</dbReference>
<dbReference type="Pfam" id="PF01471">
    <property type="entry name" value="PG_binding_1"/>
    <property type="match status" value="1"/>
</dbReference>
<accession>A0A840E968</accession>